<protein>
    <submittedName>
        <fullName evidence="2">PTS system mannose/fructose/sorbose family transporter subunit IID</fullName>
    </submittedName>
</protein>
<evidence type="ECO:0000313" key="4">
    <source>
        <dbReference type="Proteomes" id="UP000266376"/>
    </source>
</evidence>
<evidence type="ECO:0000313" key="2">
    <source>
        <dbReference type="EMBL" id="RGW54676.1"/>
    </source>
</evidence>
<accession>A0A395XSA6</accession>
<feature type="transmembrane region" description="Helical" evidence="1">
    <location>
        <begin position="148"/>
        <end position="172"/>
    </location>
</feature>
<dbReference type="AlphaFoldDB" id="A0A395XSA6"/>
<dbReference type="InterPro" id="IPR004704">
    <property type="entry name" value="PTS_IID_man"/>
</dbReference>
<gene>
    <name evidence="3" type="ORF">DW957_13890</name>
    <name evidence="2" type="ORF">DWV67_04630</name>
</gene>
<comment type="caution">
    <text evidence="2">The sequence shown here is derived from an EMBL/GenBank/DDBJ whole genome shotgun (WGS) entry which is preliminary data.</text>
</comment>
<proteinExistence type="predicted"/>
<evidence type="ECO:0000313" key="5">
    <source>
        <dbReference type="Proteomes" id="UP000284962"/>
    </source>
</evidence>
<keyword evidence="1" id="KW-1133">Transmembrane helix</keyword>
<feature type="transmembrane region" description="Helical" evidence="1">
    <location>
        <begin position="257"/>
        <end position="276"/>
    </location>
</feature>
<dbReference type="EMBL" id="QSEW01000021">
    <property type="protein sequence ID" value="RGZ97762.1"/>
    <property type="molecule type" value="Genomic_DNA"/>
</dbReference>
<keyword evidence="1" id="KW-0812">Transmembrane</keyword>
<sequence>MSFKLHEEYKGVITKKDLQKVFWRSIPMEHAWNYERMMHSGFCFAMLPILKKLYPKREDYIEAMQRHMELYNVTPYISTLPLGIATAMEEKRAADMGNFDTDSITNVKTAFMGPLSGIGDSIYWGTLRVIAMGIGTSLAIKGNILGPILFWLCFNIPNFVIRYILTFIGYQFGTETLERLEKTGLMGKVMQAASVLGLTVAGAMTAEMVYVTVPITIGIGDEATTVQSILDGIVPGILPLTLFGIVYYLFKKNKVKPLIMMFLLMGLGILGAYFGFLA</sequence>
<dbReference type="EMBL" id="QSAJ01000007">
    <property type="protein sequence ID" value="RGW54676.1"/>
    <property type="molecule type" value="Genomic_DNA"/>
</dbReference>
<dbReference type="PANTHER" id="PTHR32502">
    <property type="entry name" value="N-ACETYLGALACTOSAMINE PERMEASE II COMPONENT-RELATED"/>
    <property type="match status" value="1"/>
</dbReference>
<dbReference type="Pfam" id="PF03613">
    <property type="entry name" value="EIID-AGA"/>
    <property type="match status" value="1"/>
</dbReference>
<feature type="transmembrane region" description="Helical" evidence="1">
    <location>
        <begin position="193"/>
        <end position="213"/>
    </location>
</feature>
<reference evidence="4 5" key="1">
    <citation type="submission" date="2018-08" db="EMBL/GenBank/DDBJ databases">
        <title>A genome reference for cultivated species of the human gut microbiota.</title>
        <authorList>
            <person name="Zou Y."/>
            <person name="Xue W."/>
            <person name="Luo G."/>
        </authorList>
    </citation>
    <scope>NUCLEOTIDE SEQUENCE [LARGE SCALE GENOMIC DNA]</scope>
    <source>
        <strain evidence="2 4">AF12-11</strain>
        <strain evidence="3 5">AM46-16</strain>
    </source>
</reference>
<keyword evidence="1" id="KW-0472">Membrane</keyword>
<organism evidence="2 4">
    <name type="scientific">Dorea formicigenerans</name>
    <dbReference type="NCBI Taxonomy" id="39486"/>
    <lineage>
        <taxon>Bacteria</taxon>
        <taxon>Bacillati</taxon>
        <taxon>Bacillota</taxon>
        <taxon>Clostridia</taxon>
        <taxon>Lachnospirales</taxon>
        <taxon>Lachnospiraceae</taxon>
        <taxon>Dorea</taxon>
    </lineage>
</organism>
<dbReference type="Proteomes" id="UP000266376">
    <property type="component" value="Unassembled WGS sequence"/>
</dbReference>
<dbReference type="PANTHER" id="PTHR32502:SF23">
    <property type="entry name" value="TRANSPORT PROTEIN, PTS SYSTEM"/>
    <property type="match status" value="1"/>
</dbReference>
<name>A0A395XSA6_9FIRM</name>
<dbReference type="Proteomes" id="UP000284962">
    <property type="component" value="Unassembled WGS sequence"/>
</dbReference>
<dbReference type="GO" id="GO:0005886">
    <property type="term" value="C:plasma membrane"/>
    <property type="evidence" value="ECO:0007669"/>
    <property type="project" value="TreeGrafter"/>
</dbReference>
<dbReference type="InterPro" id="IPR050303">
    <property type="entry name" value="GatZ_KbaZ_carbometab"/>
</dbReference>
<evidence type="ECO:0000256" key="1">
    <source>
        <dbReference type="SAM" id="Phobius"/>
    </source>
</evidence>
<feature type="transmembrane region" description="Helical" evidence="1">
    <location>
        <begin position="233"/>
        <end position="250"/>
    </location>
</feature>
<evidence type="ECO:0000313" key="3">
    <source>
        <dbReference type="EMBL" id="RGZ97762.1"/>
    </source>
</evidence>
<dbReference type="PROSITE" id="PS51108">
    <property type="entry name" value="PTS_EIID"/>
    <property type="match status" value="1"/>
</dbReference>
<dbReference type="GO" id="GO:0009401">
    <property type="term" value="P:phosphoenolpyruvate-dependent sugar phosphotransferase system"/>
    <property type="evidence" value="ECO:0007669"/>
    <property type="project" value="InterPro"/>
</dbReference>